<evidence type="ECO:0000256" key="1">
    <source>
        <dbReference type="SAM" id="MobiDB-lite"/>
    </source>
</evidence>
<dbReference type="EMBL" id="PGCI01000051">
    <property type="protein sequence ID" value="PLW45130.1"/>
    <property type="molecule type" value="Genomic_DNA"/>
</dbReference>
<organism evidence="2 3">
    <name type="scientific">Puccinia coronata f. sp. avenae</name>
    <dbReference type="NCBI Taxonomy" id="200324"/>
    <lineage>
        <taxon>Eukaryota</taxon>
        <taxon>Fungi</taxon>
        <taxon>Dikarya</taxon>
        <taxon>Basidiomycota</taxon>
        <taxon>Pucciniomycotina</taxon>
        <taxon>Pucciniomycetes</taxon>
        <taxon>Pucciniales</taxon>
        <taxon>Pucciniaceae</taxon>
        <taxon>Puccinia</taxon>
    </lineage>
</organism>
<dbReference type="Proteomes" id="UP000235392">
    <property type="component" value="Unassembled WGS sequence"/>
</dbReference>
<gene>
    <name evidence="2" type="ORF">PCASD_04555</name>
</gene>
<evidence type="ECO:0000313" key="2">
    <source>
        <dbReference type="EMBL" id="PLW45130.1"/>
    </source>
</evidence>
<dbReference type="AlphaFoldDB" id="A0A2N5V576"/>
<comment type="caution">
    <text evidence="2">The sequence shown here is derived from an EMBL/GenBank/DDBJ whole genome shotgun (WGS) entry which is preliminary data.</text>
</comment>
<feature type="compositionally biased region" description="Acidic residues" evidence="1">
    <location>
        <begin position="68"/>
        <end position="87"/>
    </location>
</feature>
<sequence length="104" mass="11729">MLMEEWDPQVRWLCDQCQPTNNGHALLKDRQKLMDNIRSKKVRTTSLVGEVDNPLEDDLLEDTHDNGEDGNTDEDWVTNNEEEDDAEGTGNRGGKEGEAAEALD</sequence>
<accession>A0A2N5V576</accession>
<proteinExistence type="predicted"/>
<feature type="region of interest" description="Disordered" evidence="1">
    <location>
        <begin position="49"/>
        <end position="104"/>
    </location>
</feature>
<name>A0A2N5V576_9BASI</name>
<protein>
    <submittedName>
        <fullName evidence="2">Uncharacterized protein</fullName>
    </submittedName>
</protein>
<reference evidence="2 3" key="1">
    <citation type="submission" date="2017-11" db="EMBL/GenBank/DDBJ databases">
        <title>De novo assembly and phasing of dikaryotic genomes from two isolates of Puccinia coronata f. sp. avenae, the causal agent of oat crown rust.</title>
        <authorList>
            <person name="Miller M.E."/>
            <person name="Zhang Y."/>
            <person name="Omidvar V."/>
            <person name="Sperschneider J."/>
            <person name="Schwessinger B."/>
            <person name="Raley C."/>
            <person name="Palmer J.M."/>
            <person name="Garnica D."/>
            <person name="Upadhyaya N."/>
            <person name="Rathjen J."/>
            <person name="Taylor J.M."/>
            <person name="Park R.F."/>
            <person name="Dodds P.N."/>
            <person name="Hirsch C.D."/>
            <person name="Kianian S.F."/>
            <person name="Figueroa M."/>
        </authorList>
    </citation>
    <scope>NUCLEOTIDE SEQUENCE [LARGE SCALE GENOMIC DNA]</scope>
    <source>
        <strain evidence="2">12SD80</strain>
    </source>
</reference>
<evidence type="ECO:0000313" key="3">
    <source>
        <dbReference type="Proteomes" id="UP000235392"/>
    </source>
</evidence>